<reference evidence="1" key="1">
    <citation type="submission" date="2014-11" db="EMBL/GenBank/DDBJ databases">
        <authorList>
            <person name="Amaro Gonzalez C."/>
        </authorList>
    </citation>
    <scope>NUCLEOTIDE SEQUENCE</scope>
</reference>
<name>A0A0E9TK35_ANGAN</name>
<protein>
    <submittedName>
        <fullName evidence="1">Uncharacterized protein</fullName>
    </submittedName>
</protein>
<dbReference type="EMBL" id="GBXM01055352">
    <property type="protein sequence ID" value="JAH53225.1"/>
    <property type="molecule type" value="Transcribed_RNA"/>
</dbReference>
<sequence>MALSCSALYCDHTPQICLPIAGEQDKAEPGERQP</sequence>
<proteinExistence type="predicted"/>
<dbReference type="AlphaFoldDB" id="A0A0E9TK35"/>
<organism evidence="1">
    <name type="scientific">Anguilla anguilla</name>
    <name type="common">European freshwater eel</name>
    <name type="synonym">Muraena anguilla</name>
    <dbReference type="NCBI Taxonomy" id="7936"/>
    <lineage>
        <taxon>Eukaryota</taxon>
        <taxon>Metazoa</taxon>
        <taxon>Chordata</taxon>
        <taxon>Craniata</taxon>
        <taxon>Vertebrata</taxon>
        <taxon>Euteleostomi</taxon>
        <taxon>Actinopterygii</taxon>
        <taxon>Neopterygii</taxon>
        <taxon>Teleostei</taxon>
        <taxon>Anguilliformes</taxon>
        <taxon>Anguillidae</taxon>
        <taxon>Anguilla</taxon>
    </lineage>
</organism>
<accession>A0A0E9TK35</accession>
<reference evidence="1" key="2">
    <citation type="journal article" date="2015" name="Fish Shellfish Immunol.">
        <title>Early steps in the European eel (Anguilla anguilla)-Vibrio vulnificus interaction in the gills: Role of the RtxA13 toxin.</title>
        <authorList>
            <person name="Callol A."/>
            <person name="Pajuelo D."/>
            <person name="Ebbesson L."/>
            <person name="Teles M."/>
            <person name="MacKenzie S."/>
            <person name="Amaro C."/>
        </authorList>
    </citation>
    <scope>NUCLEOTIDE SEQUENCE</scope>
</reference>
<evidence type="ECO:0000313" key="1">
    <source>
        <dbReference type="EMBL" id="JAH53225.1"/>
    </source>
</evidence>